<comment type="similarity">
    <text evidence="1">Belongs to the class I-like SAM-binding methyltransferase superfamily. NNMT/PNMT/TEMT family.</text>
</comment>
<keyword evidence="4" id="KW-0949">S-adenosyl-L-methionine</keyword>
<keyword evidence="2" id="KW-0489">Methyltransferase</keyword>
<evidence type="ECO:0000313" key="8">
    <source>
        <dbReference type="EMBL" id="CAF4152223.1"/>
    </source>
</evidence>
<dbReference type="EMBL" id="CAJNOK010008401">
    <property type="protein sequence ID" value="CAF1062619.1"/>
    <property type="molecule type" value="Genomic_DNA"/>
</dbReference>
<protein>
    <recommendedName>
        <fullName evidence="10">Methyltransferase type 11 domain-containing protein</fullName>
    </recommendedName>
</protein>
<dbReference type="GO" id="GO:0008170">
    <property type="term" value="F:N-methyltransferase activity"/>
    <property type="evidence" value="ECO:0007669"/>
    <property type="project" value="TreeGrafter"/>
</dbReference>
<evidence type="ECO:0000256" key="4">
    <source>
        <dbReference type="ARBA" id="ARBA00022691"/>
    </source>
</evidence>
<evidence type="ECO:0000256" key="1">
    <source>
        <dbReference type="ARBA" id="ARBA00007996"/>
    </source>
</evidence>
<dbReference type="EMBL" id="CAJOBA010008416">
    <property type="protein sequence ID" value="CAF3827995.1"/>
    <property type="molecule type" value="Genomic_DNA"/>
</dbReference>
<keyword evidence="3" id="KW-0808">Transferase</keyword>
<dbReference type="PANTHER" id="PTHR10867">
    <property type="entry name" value="NNMT/PNMT/TEMT FAMILY MEMBER"/>
    <property type="match status" value="1"/>
</dbReference>
<dbReference type="EMBL" id="CAJNOQ010013029">
    <property type="protein sequence ID" value="CAF1313040.1"/>
    <property type="molecule type" value="Genomic_DNA"/>
</dbReference>
<dbReference type="CDD" id="cd02440">
    <property type="entry name" value="AdoMet_MTases"/>
    <property type="match status" value="1"/>
</dbReference>
<dbReference type="Proteomes" id="UP000681722">
    <property type="component" value="Unassembled WGS sequence"/>
</dbReference>
<keyword evidence="9" id="KW-1185">Reference proteome</keyword>
<evidence type="ECO:0000313" key="6">
    <source>
        <dbReference type="EMBL" id="CAF1313040.1"/>
    </source>
</evidence>
<evidence type="ECO:0000313" key="7">
    <source>
        <dbReference type="EMBL" id="CAF3827995.1"/>
    </source>
</evidence>
<dbReference type="PANTHER" id="PTHR10867:SF17">
    <property type="entry name" value="NICOTINAMIDE N-METHYLTRANSFERASE"/>
    <property type="match status" value="1"/>
</dbReference>
<evidence type="ECO:0000313" key="5">
    <source>
        <dbReference type="EMBL" id="CAF1062619.1"/>
    </source>
</evidence>
<dbReference type="EMBL" id="CAJOBC010043506">
    <property type="protein sequence ID" value="CAF4152223.1"/>
    <property type="molecule type" value="Genomic_DNA"/>
</dbReference>
<dbReference type="GO" id="GO:0005829">
    <property type="term" value="C:cytosol"/>
    <property type="evidence" value="ECO:0007669"/>
    <property type="project" value="TreeGrafter"/>
</dbReference>
<dbReference type="SUPFAM" id="SSF53335">
    <property type="entry name" value="S-adenosyl-L-methionine-dependent methyltransferases"/>
    <property type="match status" value="1"/>
</dbReference>
<comment type="caution">
    <text evidence="6">The sequence shown here is derived from an EMBL/GenBank/DDBJ whole genome shotgun (WGS) entry which is preliminary data.</text>
</comment>
<proteinExistence type="inferred from homology"/>
<dbReference type="InterPro" id="IPR000940">
    <property type="entry name" value="NNMT_TEMT_trans"/>
</dbReference>
<name>A0A815EK58_9BILA</name>
<dbReference type="OrthoDB" id="10050085at2759"/>
<dbReference type="PROSITE" id="PS51681">
    <property type="entry name" value="SAM_MT_NNMT_PNMT_TEMT"/>
    <property type="match status" value="1"/>
</dbReference>
<dbReference type="Pfam" id="PF01234">
    <property type="entry name" value="NNMT_PNMT_TEMT"/>
    <property type="match status" value="1"/>
</dbReference>
<accession>A0A815EK58</accession>
<evidence type="ECO:0000256" key="3">
    <source>
        <dbReference type="ARBA" id="ARBA00022679"/>
    </source>
</evidence>
<evidence type="ECO:0000256" key="2">
    <source>
        <dbReference type="ARBA" id="ARBA00022603"/>
    </source>
</evidence>
<sequence length="193" mass="22055">MVQDWIDKKPTAHNWKAFFNSIIQMHDNEQQEASSAAITKTVATNNNDREEQWEEQLRLALREGGLFLCDVNNDESLVSFDFDPPPQFDMIYSSLCLEVCKTVEHFKQTIKRLERLLKPGGLLLVNGVTNKSYYHVGNKIIYSLSISAKQVSQAFEDAGITDNLKFISKPRKPNLKCDDCEGLYTIFAFKPSK</sequence>
<evidence type="ECO:0008006" key="10">
    <source>
        <dbReference type="Google" id="ProtNLM"/>
    </source>
</evidence>
<gene>
    <name evidence="6" type="ORF">GPM918_LOCUS29091</name>
    <name evidence="5" type="ORF">OVA965_LOCUS17493</name>
    <name evidence="8" type="ORF">SRO942_LOCUS29644</name>
    <name evidence="7" type="ORF">TMI583_LOCUS17504</name>
</gene>
<dbReference type="Gene3D" id="3.40.50.150">
    <property type="entry name" value="Vaccinia Virus protein VP39"/>
    <property type="match status" value="1"/>
</dbReference>
<dbReference type="Proteomes" id="UP000677228">
    <property type="component" value="Unassembled WGS sequence"/>
</dbReference>
<dbReference type="GO" id="GO:0032259">
    <property type="term" value="P:methylation"/>
    <property type="evidence" value="ECO:0007669"/>
    <property type="project" value="UniProtKB-KW"/>
</dbReference>
<organism evidence="6 9">
    <name type="scientific">Didymodactylos carnosus</name>
    <dbReference type="NCBI Taxonomy" id="1234261"/>
    <lineage>
        <taxon>Eukaryota</taxon>
        <taxon>Metazoa</taxon>
        <taxon>Spiralia</taxon>
        <taxon>Gnathifera</taxon>
        <taxon>Rotifera</taxon>
        <taxon>Eurotatoria</taxon>
        <taxon>Bdelloidea</taxon>
        <taxon>Philodinida</taxon>
        <taxon>Philodinidae</taxon>
        <taxon>Didymodactylos</taxon>
    </lineage>
</organism>
<evidence type="ECO:0000313" key="9">
    <source>
        <dbReference type="Proteomes" id="UP000663829"/>
    </source>
</evidence>
<reference evidence="6" key="1">
    <citation type="submission" date="2021-02" db="EMBL/GenBank/DDBJ databases">
        <authorList>
            <person name="Nowell W R."/>
        </authorList>
    </citation>
    <scope>NUCLEOTIDE SEQUENCE</scope>
</reference>
<dbReference type="Proteomes" id="UP000663829">
    <property type="component" value="Unassembled WGS sequence"/>
</dbReference>
<dbReference type="AlphaFoldDB" id="A0A815EK58"/>
<dbReference type="Proteomes" id="UP000682733">
    <property type="component" value="Unassembled WGS sequence"/>
</dbReference>
<dbReference type="InterPro" id="IPR029063">
    <property type="entry name" value="SAM-dependent_MTases_sf"/>
</dbReference>